<keyword evidence="9 12" id="KW-1133">Transmembrane helix</keyword>
<dbReference type="STRING" id="1795632.TH606_09765"/>
<keyword evidence="10" id="KW-0408">Iron</keyword>
<accession>A0A177E4L0</accession>
<evidence type="ECO:0000256" key="8">
    <source>
        <dbReference type="ARBA" id="ARBA00022982"/>
    </source>
</evidence>
<feature type="transmembrane region" description="Helical" evidence="12">
    <location>
        <begin position="58"/>
        <end position="77"/>
    </location>
</feature>
<dbReference type="GO" id="GO:0020037">
    <property type="term" value="F:heme binding"/>
    <property type="evidence" value="ECO:0007669"/>
    <property type="project" value="TreeGrafter"/>
</dbReference>
<keyword evidence="11 12" id="KW-0472">Membrane</keyword>
<dbReference type="InterPro" id="IPR000516">
    <property type="entry name" value="Ni-dep_Hydgase_cyt-B"/>
</dbReference>
<dbReference type="InterPro" id="IPR011577">
    <property type="entry name" value="Cyt_b561_bac/Ni-Hgenase"/>
</dbReference>
<keyword evidence="3" id="KW-0813">Transport</keyword>
<evidence type="ECO:0000313" key="15">
    <source>
        <dbReference type="Proteomes" id="UP000076964"/>
    </source>
</evidence>
<feature type="transmembrane region" description="Helical" evidence="12">
    <location>
        <begin position="170"/>
        <end position="191"/>
    </location>
</feature>
<dbReference type="InterPro" id="IPR016174">
    <property type="entry name" value="Di-haem_cyt_TM"/>
</dbReference>
<comment type="caution">
    <text evidence="14">The sequence shown here is derived from an EMBL/GenBank/DDBJ whole genome shotgun (WGS) entry which is preliminary data.</text>
</comment>
<reference evidence="14 15" key="1">
    <citation type="submission" date="2016-02" db="EMBL/GenBank/DDBJ databases">
        <title>Draft genome sequence of Thermodesulfatator sp. S606.</title>
        <authorList>
            <person name="Lai Q."/>
            <person name="Cao J."/>
            <person name="Dupont S."/>
            <person name="Shao Z."/>
            <person name="Jebbar M."/>
            <person name="Alain K."/>
        </authorList>
    </citation>
    <scope>NUCLEOTIDE SEQUENCE [LARGE SCALE GENOMIC DNA]</scope>
    <source>
        <strain evidence="14 15">S606</strain>
    </source>
</reference>
<keyword evidence="6 12" id="KW-0812">Transmembrane</keyword>
<dbReference type="InterPro" id="IPR051542">
    <property type="entry name" value="Hydrogenase_cytochrome"/>
</dbReference>
<keyword evidence="15" id="KW-1185">Reference proteome</keyword>
<feature type="transmembrane region" description="Helical" evidence="12">
    <location>
        <begin position="128"/>
        <end position="148"/>
    </location>
</feature>
<evidence type="ECO:0000256" key="3">
    <source>
        <dbReference type="ARBA" id="ARBA00022448"/>
    </source>
</evidence>
<feature type="transmembrane region" description="Helical" evidence="12">
    <location>
        <begin position="12"/>
        <end position="35"/>
    </location>
</feature>
<dbReference type="RefSeq" id="WP_068543430.1">
    <property type="nucleotide sequence ID" value="NZ_LSFI01000051.1"/>
</dbReference>
<dbReference type="NCBIfam" id="TIGR02125">
    <property type="entry name" value="CytB-hydogenase"/>
    <property type="match status" value="1"/>
</dbReference>
<evidence type="ECO:0000256" key="5">
    <source>
        <dbReference type="ARBA" id="ARBA00022617"/>
    </source>
</evidence>
<name>A0A177E4L0_9BACT</name>
<feature type="domain" description="Cytochrome b561 bacterial/Ni-hydrogenase" evidence="13">
    <location>
        <begin position="9"/>
        <end position="208"/>
    </location>
</feature>
<evidence type="ECO:0000256" key="2">
    <source>
        <dbReference type="ARBA" id="ARBA00008622"/>
    </source>
</evidence>
<dbReference type="Gene3D" id="1.20.950.20">
    <property type="entry name" value="Transmembrane di-heme cytochromes, Chain C"/>
    <property type="match status" value="1"/>
</dbReference>
<evidence type="ECO:0000256" key="7">
    <source>
        <dbReference type="ARBA" id="ARBA00022723"/>
    </source>
</evidence>
<dbReference type="GO" id="GO:0005886">
    <property type="term" value="C:plasma membrane"/>
    <property type="evidence" value="ECO:0007669"/>
    <property type="project" value="UniProtKB-SubCell"/>
</dbReference>
<sequence>MGGYRRVKVWSVLMRLYHWAFALSIVTLCITGYYIRDPFVLGVWEGIDTNFIMAEMRYIHFLAGYIFIAAVMVRMYLFIFGNRFERFTDFIPVTPRNIRGLFITIKHYLYLTDEHVGHGGHNPLAGTAYMGMIFLGLIMILTGLYLLYPENDTIFAIGTAIFGNQQVARLWHYFLFWIFAVFCMVHVYLVVWNDIFGDEGIISSIFSGRKFLKDHH</sequence>
<organism evidence="14 15">
    <name type="scientific">Thermodesulfatator autotrophicus</name>
    <dbReference type="NCBI Taxonomy" id="1795632"/>
    <lineage>
        <taxon>Bacteria</taxon>
        <taxon>Pseudomonadati</taxon>
        <taxon>Thermodesulfobacteriota</taxon>
        <taxon>Thermodesulfobacteria</taxon>
        <taxon>Thermodesulfobacteriales</taxon>
        <taxon>Thermodesulfatatoraceae</taxon>
        <taxon>Thermodesulfatator</taxon>
    </lineage>
</organism>
<evidence type="ECO:0000256" key="10">
    <source>
        <dbReference type="ARBA" id="ARBA00023004"/>
    </source>
</evidence>
<dbReference type="EMBL" id="LSFI01000051">
    <property type="protein sequence ID" value="OAG26903.1"/>
    <property type="molecule type" value="Genomic_DNA"/>
</dbReference>
<keyword evidence="7" id="KW-0479">Metal-binding</keyword>
<dbReference type="SUPFAM" id="SSF81342">
    <property type="entry name" value="Transmembrane di-heme cytochromes"/>
    <property type="match status" value="1"/>
</dbReference>
<evidence type="ECO:0000256" key="4">
    <source>
        <dbReference type="ARBA" id="ARBA00022475"/>
    </source>
</evidence>
<comment type="similarity">
    <text evidence="2">Belongs to the HupC/HyaC/HydC family.</text>
</comment>
<dbReference type="PRINTS" id="PR00161">
    <property type="entry name" value="NIHGNASECYTB"/>
</dbReference>
<dbReference type="OrthoDB" id="197262at2"/>
<evidence type="ECO:0000256" key="11">
    <source>
        <dbReference type="ARBA" id="ARBA00023136"/>
    </source>
</evidence>
<evidence type="ECO:0000256" key="6">
    <source>
        <dbReference type="ARBA" id="ARBA00022692"/>
    </source>
</evidence>
<evidence type="ECO:0000256" key="1">
    <source>
        <dbReference type="ARBA" id="ARBA00004651"/>
    </source>
</evidence>
<keyword evidence="8" id="KW-0249">Electron transport</keyword>
<evidence type="ECO:0000256" key="12">
    <source>
        <dbReference type="SAM" id="Phobius"/>
    </source>
</evidence>
<dbReference type="AlphaFoldDB" id="A0A177E4L0"/>
<dbReference type="Proteomes" id="UP000076964">
    <property type="component" value="Unassembled WGS sequence"/>
</dbReference>
<dbReference type="GO" id="GO:0022904">
    <property type="term" value="P:respiratory electron transport chain"/>
    <property type="evidence" value="ECO:0007669"/>
    <property type="project" value="InterPro"/>
</dbReference>
<keyword evidence="5" id="KW-0349">Heme</keyword>
<dbReference type="PANTHER" id="PTHR30485:SF0">
    <property type="entry name" value="NI_FE-HYDROGENASE 1 B-TYPE CYTOCHROME SUBUNIT-RELATED"/>
    <property type="match status" value="1"/>
</dbReference>
<keyword evidence="4" id="KW-1003">Cell membrane</keyword>
<dbReference type="PANTHER" id="PTHR30485">
    <property type="entry name" value="NI/FE-HYDROGENASE 1 B-TYPE CYTOCHROME SUBUNIT"/>
    <property type="match status" value="1"/>
</dbReference>
<evidence type="ECO:0000256" key="9">
    <source>
        <dbReference type="ARBA" id="ARBA00022989"/>
    </source>
</evidence>
<protein>
    <submittedName>
        <fullName evidence="14">Hydrogenase</fullName>
    </submittedName>
</protein>
<comment type="subcellular location">
    <subcellularLocation>
        <location evidence="1">Cell membrane</location>
        <topology evidence="1">Multi-pass membrane protein</topology>
    </subcellularLocation>
</comment>
<gene>
    <name evidence="14" type="ORF">TH606_09765</name>
</gene>
<evidence type="ECO:0000259" key="13">
    <source>
        <dbReference type="Pfam" id="PF01292"/>
    </source>
</evidence>
<dbReference type="Pfam" id="PF01292">
    <property type="entry name" value="Ni_hydr_CYTB"/>
    <property type="match status" value="1"/>
</dbReference>
<dbReference type="GO" id="GO:0005506">
    <property type="term" value="F:iron ion binding"/>
    <property type="evidence" value="ECO:0007669"/>
    <property type="project" value="InterPro"/>
</dbReference>
<proteinExistence type="inferred from homology"/>
<evidence type="ECO:0000313" key="14">
    <source>
        <dbReference type="EMBL" id="OAG26903.1"/>
    </source>
</evidence>
<dbReference type="GO" id="GO:0009055">
    <property type="term" value="F:electron transfer activity"/>
    <property type="evidence" value="ECO:0007669"/>
    <property type="project" value="InterPro"/>
</dbReference>